<organism evidence="1 2">
    <name type="scientific">Leptospira interrogans serovar Pomona</name>
    <dbReference type="NCBI Taxonomy" id="44276"/>
    <lineage>
        <taxon>Bacteria</taxon>
        <taxon>Pseudomonadati</taxon>
        <taxon>Spirochaetota</taxon>
        <taxon>Spirochaetia</taxon>
        <taxon>Leptospirales</taxon>
        <taxon>Leptospiraceae</taxon>
        <taxon>Leptospira</taxon>
    </lineage>
</organism>
<proteinExistence type="predicted"/>
<sequence length="64" mass="7781">MDFIFVMIAKSNFMQNLIERSFYLNFIEVISSTVKIKYIVLEQTKIYPKYKIDRLVICWIKIQI</sequence>
<gene>
    <name evidence="1" type="ORF">IQB77_11055</name>
</gene>
<name>A0AA40WC09_LEPIR</name>
<reference evidence="1" key="1">
    <citation type="submission" date="2020-10" db="EMBL/GenBank/DDBJ databases">
        <title>New Zealand Leptospira genomics.</title>
        <authorList>
            <person name="Wilkinson D.A."/>
            <person name="Nisa S."/>
            <person name="Moinet M."/>
            <person name="Benschop J."/>
        </authorList>
    </citation>
    <scope>NUCLEOTIDE SEQUENCE</scope>
    <source>
        <strain evidence="1">ESR8</strain>
    </source>
</reference>
<evidence type="ECO:0000313" key="1">
    <source>
        <dbReference type="EMBL" id="MBE8430390.1"/>
    </source>
</evidence>
<evidence type="ECO:0000313" key="2">
    <source>
        <dbReference type="Proteomes" id="UP000644282"/>
    </source>
</evidence>
<dbReference type="RefSeq" id="WP_000345561.1">
    <property type="nucleotide sequence ID" value="NZ_CP186594.1"/>
</dbReference>
<dbReference type="Proteomes" id="UP000644282">
    <property type="component" value="Unassembled WGS sequence"/>
</dbReference>
<dbReference type="GeneID" id="61144408"/>
<dbReference type="EMBL" id="JADDXF010000017">
    <property type="protein sequence ID" value="MBE8430390.1"/>
    <property type="molecule type" value="Genomic_DNA"/>
</dbReference>
<dbReference type="AlphaFoldDB" id="A0AA40WC09"/>
<accession>A0AA40WC09</accession>
<protein>
    <submittedName>
        <fullName evidence="1">Uncharacterized protein</fullName>
    </submittedName>
</protein>
<comment type="caution">
    <text evidence="1">The sequence shown here is derived from an EMBL/GenBank/DDBJ whole genome shotgun (WGS) entry which is preliminary data.</text>
</comment>